<dbReference type="EMBL" id="WQMT02000002">
    <property type="protein sequence ID" value="KAG9226280.1"/>
    <property type="molecule type" value="Genomic_DNA"/>
</dbReference>
<proteinExistence type="predicted"/>
<comment type="caution">
    <text evidence="1">The sequence shown here is derived from an EMBL/GenBank/DDBJ whole genome shotgun (WGS) entry which is preliminary data.</text>
</comment>
<sequence>MRNLLLVFTALVVSSHATLLLDRNLAYRSPFIDHPEHGLDTKSIHARHVQRSKRQIIDATPFKDEHYPNFYGSDFSNGDPFDTSVLLWTRAVPASSTGALPDQSVPVCVSFKISTSNTLSPIIDTGEAFTSYDVDFTVKVEATGLQPDTKYFFQFSDCTNAESVSPIGATRTFASPDTPADQVNGGKPLTFAVFSCSQFQAGYFNAYGLAAQNTTADVFVHLGDYIYESIGSGGAIGRAVLGRQLATIHDYRQRFQQYRTDVSLSLAHQSAPWITTWDDHEVANNAWKAGTSNSNDTAAGCSFSPSGACFTDRKLAAIRAYHEWLPVRQVDTHDLLRIWRNFQVGKLLDLSILDTRQYDRDITDLTYNRVVATLVDQPNRSIMGFTQEKWFADTLSESKRREAIWRVVGQQVVFSQLNGSSFRFNTDAWDGYRANRARILDHLYNNKISNTVILAGDSHANWVSDLARPNDTTTYNPITGDGAIGVEFAGTAVTSTSSFRANIAPAAADVISRQLVDINPDLQWSEGSFRGFFTLTIDPQWLNATYYAMRNITFPNTDGLASAEFPVKNGENKLHRPVAGARISPHFQLKMLSGLGDYGSGSESEDERAPLPAPVKPKTAAKPAAKSSSLALPPPSADKVSAPKARKPKKIAIGLPSLPSLPQDDGNDDLKDDRPPAKKPRLESGAGASSLLSMLPTPKRKVPIATVPERVLGGGRGPGLVFNTAPTPALLPTSKGPEDEEQDNAPEPEVTSSEDATSSTPVSFMPMSISKRRPNISVEEEGRRPTAPPRPNAAPAIDFFGLGATSSSSSAKVTAAAASSSSHVSITSAPEVVEFKPPTPTPQDPYPGYYLLPSGAWAAYDPEYYSVFLKKWKKEYDDQVRALEKGAIKGFEGSEESAEEVNMVTEMEKARREIQERESRKAVTTDATGEPAKPRMNIDPAKQSGRAKSRHQLSSLLTDAYQNRAALEEKIAEGRRNRKEAGNKYGF</sequence>
<accession>A0ACB7J7X9</accession>
<evidence type="ECO:0000313" key="2">
    <source>
        <dbReference type="Proteomes" id="UP000824881"/>
    </source>
</evidence>
<keyword evidence="2" id="KW-1185">Reference proteome</keyword>
<name>A0ACB7J7X9_PLECO</name>
<protein>
    <submittedName>
        <fullName evidence="1">Uncharacterized protein</fullName>
    </submittedName>
</protein>
<dbReference type="Proteomes" id="UP000824881">
    <property type="component" value="Unassembled WGS sequence"/>
</dbReference>
<reference evidence="1 2" key="1">
    <citation type="journal article" date="2021" name="Appl. Environ. Microbiol.">
        <title>Genetic linkage and physical mapping for an oyster mushroom Pleurotus cornucopiae and QTL analysis for the trait cap color.</title>
        <authorList>
            <person name="Zhang Y."/>
            <person name="Gao W."/>
            <person name="Sonnenberg A."/>
            <person name="Chen Q."/>
            <person name="Zhang J."/>
            <person name="Huang C."/>
        </authorList>
    </citation>
    <scope>NUCLEOTIDE SEQUENCE [LARGE SCALE GENOMIC DNA]</scope>
    <source>
        <strain evidence="1">CCMSSC00406</strain>
    </source>
</reference>
<gene>
    <name evidence="1" type="ORF">CCMSSC00406_0003159</name>
</gene>
<evidence type="ECO:0000313" key="1">
    <source>
        <dbReference type="EMBL" id="KAG9226280.1"/>
    </source>
</evidence>
<organism evidence="1 2">
    <name type="scientific">Pleurotus cornucopiae</name>
    <name type="common">Cornucopia mushroom</name>
    <dbReference type="NCBI Taxonomy" id="5321"/>
    <lineage>
        <taxon>Eukaryota</taxon>
        <taxon>Fungi</taxon>
        <taxon>Dikarya</taxon>
        <taxon>Basidiomycota</taxon>
        <taxon>Agaricomycotina</taxon>
        <taxon>Agaricomycetes</taxon>
        <taxon>Agaricomycetidae</taxon>
        <taxon>Agaricales</taxon>
        <taxon>Pleurotineae</taxon>
        <taxon>Pleurotaceae</taxon>
        <taxon>Pleurotus</taxon>
    </lineage>
</organism>